<reference evidence="2 3" key="1">
    <citation type="submission" date="2016-10" db="EMBL/GenBank/DDBJ databases">
        <authorList>
            <person name="de Groot N.N."/>
        </authorList>
    </citation>
    <scope>NUCLEOTIDE SEQUENCE [LARGE SCALE GENOMIC DNA]</scope>
    <source>
        <strain evidence="2 3">CGMCC 1.3702</strain>
    </source>
</reference>
<keyword evidence="1" id="KW-0472">Membrane</keyword>
<name>A0A1I0X4N7_9BACI</name>
<sequence>MKDIKVYNVIFPIWILLFFPPILFVMLIGNFLIDSLVIIVCFYLFKLVNTQQNLKTFYRKSILKVWLFGFTADMIGAMSLFGLLMGSDMLGLPNDLINAISYDPFSHPLAVMIIVFFIMVSAFFIFLFNYKVTFRKLIGEKALRIKVALAIAIITMPWTFLLPTKWFYNF</sequence>
<evidence type="ECO:0000313" key="2">
    <source>
        <dbReference type="EMBL" id="SFA95350.1"/>
    </source>
</evidence>
<evidence type="ECO:0000313" key="3">
    <source>
        <dbReference type="Proteomes" id="UP000198642"/>
    </source>
</evidence>
<gene>
    <name evidence="2" type="ORF">SAMN04488072_104117</name>
</gene>
<proteinExistence type="predicted"/>
<feature type="transmembrane region" description="Helical" evidence="1">
    <location>
        <begin position="12"/>
        <end position="45"/>
    </location>
</feature>
<keyword evidence="3" id="KW-1185">Reference proteome</keyword>
<dbReference type="AlphaFoldDB" id="A0A1I0X4N7"/>
<dbReference type="Proteomes" id="UP000198642">
    <property type="component" value="Unassembled WGS sequence"/>
</dbReference>
<dbReference type="OrthoDB" id="2085510at2"/>
<organism evidence="2 3">
    <name type="scientific">Lentibacillus halodurans</name>
    <dbReference type="NCBI Taxonomy" id="237679"/>
    <lineage>
        <taxon>Bacteria</taxon>
        <taxon>Bacillati</taxon>
        <taxon>Bacillota</taxon>
        <taxon>Bacilli</taxon>
        <taxon>Bacillales</taxon>
        <taxon>Bacillaceae</taxon>
        <taxon>Lentibacillus</taxon>
    </lineage>
</organism>
<dbReference type="RefSeq" id="WP_090235317.1">
    <property type="nucleotide sequence ID" value="NZ_FOJW01000004.1"/>
</dbReference>
<feature type="transmembrane region" description="Helical" evidence="1">
    <location>
        <begin position="105"/>
        <end position="130"/>
    </location>
</feature>
<feature type="transmembrane region" description="Helical" evidence="1">
    <location>
        <begin position="142"/>
        <end position="161"/>
    </location>
</feature>
<keyword evidence="1" id="KW-1133">Transmembrane helix</keyword>
<protein>
    <submittedName>
        <fullName evidence="2">Uncharacterized protein</fullName>
    </submittedName>
</protein>
<feature type="transmembrane region" description="Helical" evidence="1">
    <location>
        <begin position="65"/>
        <end position="85"/>
    </location>
</feature>
<keyword evidence="1" id="KW-0812">Transmembrane</keyword>
<evidence type="ECO:0000256" key="1">
    <source>
        <dbReference type="SAM" id="Phobius"/>
    </source>
</evidence>
<dbReference type="EMBL" id="FOJW01000004">
    <property type="protein sequence ID" value="SFA95350.1"/>
    <property type="molecule type" value="Genomic_DNA"/>
</dbReference>
<accession>A0A1I0X4N7</accession>